<keyword evidence="3" id="KW-1185">Reference proteome</keyword>
<feature type="transmembrane region" description="Helical" evidence="1">
    <location>
        <begin position="165"/>
        <end position="190"/>
    </location>
</feature>
<keyword evidence="1" id="KW-0472">Membrane</keyword>
<dbReference type="InterPro" id="IPR010331">
    <property type="entry name" value="ExoD"/>
</dbReference>
<dbReference type="PANTHER" id="PTHR41795">
    <property type="entry name" value="EXOPOLYSACCHARIDE SYNTHESIS PROTEIN"/>
    <property type="match status" value="1"/>
</dbReference>
<dbReference type="PANTHER" id="PTHR41795:SF1">
    <property type="entry name" value="EXOPOLYSACCHARIDE SYNTHESIS PROTEIN"/>
    <property type="match status" value="1"/>
</dbReference>
<reference evidence="2 3" key="2">
    <citation type="submission" date="2018-03" db="EMBL/GenBank/DDBJ databases">
        <authorList>
            <person name="Keele B.F."/>
        </authorList>
    </citation>
    <scope>NUCLEOTIDE SEQUENCE [LARGE SCALE GENOMIC DNA]</scope>
    <source>
        <strain evidence="2 3">CCALA 016</strain>
    </source>
</reference>
<dbReference type="Proteomes" id="UP000239001">
    <property type="component" value="Unassembled WGS sequence"/>
</dbReference>
<evidence type="ECO:0000256" key="1">
    <source>
        <dbReference type="SAM" id="Phobius"/>
    </source>
</evidence>
<evidence type="ECO:0000313" key="2">
    <source>
        <dbReference type="EMBL" id="PSF36282.1"/>
    </source>
</evidence>
<reference evidence="2 3" key="1">
    <citation type="submission" date="2018-03" db="EMBL/GenBank/DDBJ databases">
        <title>The ancient ancestry and fast evolution of plastids.</title>
        <authorList>
            <person name="Moore K.R."/>
            <person name="Magnabosco C."/>
            <person name="Momper L."/>
            <person name="Gold D.A."/>
            <person name="Bosak T."/>
            <person name="Fournier G.P."/>
        </authorList>
    </citation>
    <scope>NUCLEOTIDE SEQUENCE [LARGE SCALE GENOMIC DNA]</scope>
    <source>
        <strain evidence="2 3">CCALA 016</strain>
    </source>
</reference>
<dbReference type="AlphaFoldDB" id="A0A2T1LWK0"/>
<organism evidence="2 3">
    <name type="scientific">Aphanothece hegewaldii CCALA 016</name>
    <dbReference type="NCBI Taxonomy" id="2107694"/>
    <lineage>
        <taxon>Bacteria</taxon>
        <taxon>Bacillati</taxon>
        <taxon>Cyanobacteriota</taxon>
        <taxon>Cyanophyceae</taxon>
        <taxon>Oscillatoriophycideae</taxon>
        <taxon>Chroococcales</taxon>
        <taxon>Aphanothecaceae</taxon>
        <taxon>Aphanothece</taxon>
    </lineage>
</organism>
<dbReference type="PIRSF" id="PIRSF033239">
    <property type="entry name" value="ExoD"/>
    <property type="match status" value="1"/>
</dbReference>
<dbReference type="EMBL" id="PXOH01000014">
    <property type="protein sequence ID" value="PSF36282.1"/>
    <property type="molecule type" value="Genomic_DNA"/>
</dbReference>
<dbReference type="Pfam" id="PF06055">
    <property type="entry name" value="ExoD"/>
    <property type="match status" value="1"/>
</dbReference>
<dbReference type="OrthoDB" id="7949130at2"/>
<comment type="caution">
    <text evidence="2">The sequence shown here is derived from an EMBL/GenBank/DDBJ whole genome shotgun (WGS) entry which is preliminary data.</text>
</comment>
<dbReference type="RefSeq" id="WP_106457467.1">
    <property type="nucleotide sequence ID" value="NZ_PXOH01000014.1"/>
</dbReference>
<keyword evidence="1" id="KW-0812">Transmembrane</keyword>
<evidence type="ECO:0000313" key="3">
    <source>
        <dbReference type="Proteomes" id="UP000239001"/>
    </source>
</evidence>
<keyword evidence="1" id="KW-1133">Transmembrane helix</keyword>
<accession>A0A2T1LWK0</accession>
<protein>
    <submittedName>
        <fullName evidence="2">Exopolysaccharide biosynthesis protein</fullName>
    </submittedName>
</protein>
<sequence length="202" mass="22811">MELKFSHELETLLKKLADQPLTIRELLDGTSEKGLMLLSGLFAFPFLLPMPPGVSSILGGSCFLLSLQLALGKKDLWLPKKLANFRFPDKIIYPLLRFIKKLSLGFEKITAPRLKVIAKNPYIWRINGIWIAWLAILLMLPIPLTNPLPTIGIVLLVIATIESDGLLMCVAYLWSIIVSLLFILMPTLLVRWAEQLIQQFFG</sequence>
<name>A0A2T1LWK0_9CHRO</name>
<gene>
    <name evidence="2" type="ORF">C7H19_13835</name>
</gene>
<feature type="transmembrane region" description="Helical" evidence="1">
    <location>
        <begin position="122"/>
        <end position="145"/>
    </location>
</feature>
<proteinExistence type="predicted"/>
<feature type="transmembrane region" description="Helical" evidence="1">
    <location>
        <begin position="53"/>
        <end position="71"/>
    </location>
</feature>